<gene>
    <name evidence="6" type="ORF">AAG747_16160</name>
</gene>
<sequence length="275" mass="30608">MKADFIKELQKRHENTTIFPPTSTICKLITRILLIMFPEQTKRRLRSVKDLERAFRNIENQLTEILKPISEQLDDTPERVTRAFMEKLPEIYQLLQTDIVAIERGDPAAKSTYEVIRAYPGFYAIAFFRLAHGLFELNVPLLPRTITEYAHSKTGIDIHPGATIGSPFCIDHGTGIVIGETSVIGKHVKVYQGVTIGALSVSKELALTKRHPTIQDNVVIYSGATILGGETVIGHDSIIGGNVFLTKSVPPLSTVYHQPQTKVRPSEKVPLTANN</sequence>
<dbReference type="CDD" id="cd03354">
    <property type="entry name" value="LbH_SAT"/>
    <property type="match status" value="1"/>
</dbReference>
<evidence type="ECO:0000256" key="1">
    <source>
        <dbReference type="ARBA" id="ARBA00018522"/>
    </source>
</evidence>
<proteinExistence type="predicted"/>
<dbReference type="GO" id="GO:0009001">
    <property type="term" value="F:serine O-acetyltransferase activity"/>
    <property type="evidence" value="ECO:0007669"/>
    <property type="project" value="InterPro"/>
</dbReference>
<reference evidence="6 7" key="1">
    <citation type="submission" date="2024-04" db="EMBL/GenBank/DDBJ databases">
        <title>Novel genus in family Flammeovirgaceae.</title>
        <authorList>
            <person name="Nguyen T.H."/>
            <person name="Vuong T.Q."/>
            <person name="Le H."/>
            <person name="Kim S.-G."/>
        </authorList>
    </citation>
    <scope>NUCLEOTIDE SEQUENCE [LARGE SCALE GENOMIC DNA]</scope>
    <source>
        <strain evidence="6 7">JCM 23209</strain>
    </source>
</reference>
<dbReference type="GO" id="GO:0005737">
    <property type="term" value="C:cytoplasm"/>
    <property type="evidence" value="ECO:0007669"/>
    <property type="project" value="InterPro"/>
</dbReference>
<dbReference type="EMBL" id="JBDKWZ010000009">
    <property type="protein sequence ID" value="MEN7549458.1"/>
    <property type="molecule type" value="Genomic_DNA"/>
</dbReference>
<feature type="domain" description="Serine acetyltransferase N-terminal" evidence="5">
    <location>
        <begin position="73"/>
        <end position="125"/>
    </location>
</feature>
<keyword evidence="4 6" id="KW-0012">Acyltransferase</keyword>
<evidence type="ECO:0000256" key="4">
    <source>
        <dbReference type="ARBA" id="ARBA00023315"/>
    </source>
</evidence>
<evidence type="ECO:0000256" key="3">
    <source>
        <dbReference type="ARBA" id="ARBA00022679"/>
    </source>
</evidence>
<name>A0AAW9S6G3_9BACT</name>
<dbReference type="InterPro" id="IPR010493">
    <property type="entry name" value="Ser_AcTrfase_N"/>
</dbReference>
<comment type="caution">
    <text evidence="6">The sequence shown here is derived from an EMBL/GenBank/DDBJ whole genome shotgun (WGS) entry which is preliminary data.</text>
</comment>
<dbReference type="GO" id="GO:0006535">
    <property type="term" value="P:cysteine biosynthetic process from serine"/>
    <property type="evidence" value="ECO:0007669"/>
    <property type="project" value="InterPro"/>
</dbReference>
<dbReference type="Proteomes" id="UP001403385">
    <property type="component" value="Unassembled WGS sequence"/>
</dbReference>
<accession>A0AAW9S6G3</accession>
<dbReference type="InterPro" id="IPR011004">
    <property type="entry name" value="Trimer_LpxA-like_sf"/>
</dbReference>
<evidence type="ECO:0000313" key="7">
    <source>
        <dbReference type="Proteomes" id="UP001403385"/>
    </source>
</evidence>
<organism evidence="6 7">
    <name type="scientific">Rapidithrix thailandica</name>
    <dbReference type="NCBI Taxonomy" id="413964"/>
    <lineage>
        <taxon>Bacteria</taxon>
        <taxon>Pseudomonadati</taxon>
        <taxon>Bacteroidota</taxon>
        <taxon>Cytophagia</taxon>
        <taxon>Cytophagales</taxon>
        <taxon>Flammeovirgaceae</taxon>
        <taxon>Rapidithrix</taxon>
    </lineage>
</organism>
<evidence type="ECO:0000259" key="5">
    <source>
        <dbReference type="Pfam" id="PF06426"/>
    </source>
</evidence>
<evidence type="ECO:0000256" key="2">
    <source>
        <dbReference type="ARBA" id="ARBA00022605"/>
    </source>
</evidence>
<dbReference type="AlphaFoldDB" id="A0AAW9S6G3"/>
<evidence type="ECO:0000313" key="6">
    <source>
        <dbReference type="EMBL" id="MEN7549458.1"/>
    </source>
</evidence>
<keyword evidence="2" id="KW-0028">Amino-acid biosynthesis</keyword>
<dbReference type="PANTHER" id="PTHR42811">
    <property type="entry name" value="SERINE ACETYLTRANSFERASE"/>
    <property type="match status" value="1"/>
</dbReference>
<protein>
    <recommendedName>
        <fullName evidence="1">Serine acetyltransferase</fullName>
    </recommendedName>
</protein>
<dbReference type="SUPFAM" id="SSF51161">
    <property type="entry name" value="Trimeric LpxA-like enzymes"/>
    <property type="match status" value="1"/>
</dbReference>
<keyword evidence="7" id="KW-1185">Reference proteome</keyword>
<dbReference type="RefSeq" id="WP_346822237.1">
    <property type="nucleotide sequence ID" value="NZ_JBDKWZ010000009.1"/>
</dbReference>
<dbReference type="Gene3D" id="2.160.10.10">
    <property type="entry name" value="Hexapeptide repeat proteins"/>
    <property type="match status" value="1"/>
</dbReference>
<dbReference type="InterPro" id="IPR045304">
    <property type="entry name" value="LbH_SAT"/>
</dbReference>
<dbReference type="Pfam" id="PF06426">
    <property type="entry name" value="SATase_N"/>
    <property type="match status" value="1"/>
</dbReference>
<dbReference type="Gene3D" id="1.10.3130.10">
    <property type="entry name" value="serine acetyltransferase, domain 1"/>
    <property type="match status" value="1"/>
</dbReference>
<dbReference type="InterPro" id="IPR042122">
    <property type="entry name" value="Ser_AcTrfase_N_sf"/>
</dbReference>
<keyword evidence="3 6" id="KW-0808">Transferase</keyword>